<feature type="region of interest" description="Disordered" evidence="1">
    <location>
        <begin position="1"/>
        <end position="31"/>
    </location>
</feature>
<protein>
    <submittedName>
        <fullName evidence="3">Uncharacterized protein</fullName>
    </submittedName>
</protein>
<keyword evidence="2" id="KW-1133">Transmembrane helix</keyword>
<feature type="compositionally biased region" description="Basic residues" evidence="1">
    <location>
        <begin position="1"/>
        <end position="18"/>
    </location>
</feature>
<proteinExistence type="predicted"/>
<accession>A0A6C0CXU8</accession>
<evidence type="ECO:0000256" key="2">
    <source>
        <dbReference type="SAM" id="Phobius"/>
    </source>
</evidence>
<evidence type="ECO:0000313" key="3">
    <source>
        <dbReference type="EMBL" id="QHT09338.1"/>
    </source>
</evidence>
<organism evidence="3">
    <name type="scientific">viral metagenome</name>
    <dbReference type="NCBI Taxonomy" id="1070528"/>
    <lineage>
        <taxon>unclassified sequences</taxon>
        <taxon>metagenomes</taxon>
        <taxon>organismal metagenomes</taxon>
    </lineage>
</organism>
<keyword evidence="2" id="KW-0812">Transmembrane</keyword>
<keyword evidence="2" id="KW-0472">Membrane</keyword>
<name>A0A6C0CXU8_9ZZZZ</name>
<dbReference type="EMBL" id="MN739509">
    <property type="protein sequence ID" value="QHT09338.1"/>
    <property type="molecule type" value="Genomic_DNA"/>
</dbReference>
<feature type="transmembrane region" description="Helical" evidence="2">
    <location>
        <begin position="68"/>
        <end position="86"/>
    </location>
</feature>
<evidence type="ECO:0000256" key="1">
    <source>
        <dbReference type="SAM" id="MobiDB-lite"/>
    </source>
</evidence>
<sequence length="254" mass="27601">MVKKKGRSKKGRSKKGRRGGGNGPENPVPIASTVPVVQGNVVPPVSASPVSTAPVSTAPVPQSKFIKMLKYIGIFTFVCVVSYIIYQKISNNNQSDLTCKNAYHSGPNGKDKPFRCRSNETLKENPEGIPCGSGCSFDLCCDTTTTTTPVTTTIPMRTSSVSPIPSNNTSSKLFNGRLLDRNTRGHFISNHDNDEVYNSEEEDEVKTDSGHNMTYIHHKGSMMNNNIIRVDQDSENNNTKTSEATLPSNTSGVE</sequence>
<dbReference type="AlphaFoldDB" id="A0A6C0CXU8"/>
<reference evidence="3" key="1">
    <citation type="journal article" date="2020" name="Nature">
        <title>Giant virus diversity and host interactions through global metagenomics.</title>
        <authorList>
            <person name="Schulz F."/>
            <person name="Roux S."/>
            <person name="Paez-Espino D."/>
            <person name="Jungbluth S."/>
            <person name="Walsh D.A."/>
            <person name="Denef V.J."/>
            <person name="McMahon K.D."/>
            <person name="Konstantinidis K.T."/>
            <person name="Eloe-Fadrosh E.A."/>
            <person name="Kyrpides N.C."/>
            <person name="Woyke T."/>
        </authorList>
    </citation>
    <scope>NUCLEOTIDE SEQUENCE</scope>
    <source>
        <strain evidence="3">GVMAG-M-3300023110-24</strain>
    </source>
</reference>